<dbReference type="Gene3D" id="3.30.70.360">
    <property type="match status" value="1"/>
</dbReference>
<dbReference type="PANTHER" id="PTHR11014:SF62">
    <property type="entry name" value="IAA-AMINO ACID HYDROLASE ILR1-LIKE 6"/>
    <property type="match status" value="1"/>
</dbReference>
<accession>A0AAQ3NXM7</accession>
<dbReference type="GO" id="GO:0009850">
    <property type="term" value="P:auxin metabolic process"/>
    <property type="evidence" value="ECO:0007669"/>
    <property type="project" value="InterPro"/>
</dbReference>
<gene>
    <name evidence="8" type="ORF">V8G54_005322</name>
</gene>
<keyword evidence="2 6" id="KW-0732">Signal</keyword>
<feature type="binding site" evidence="5">
    <location>
        <position position="249"/>
    </location>
    <ligand>
        <name>Mn(2+)</name>
        <dbReference type="ChEBI" id="CHEBI:29035"/>
        <label>2</label>
    </ligand>
</feature>
<dbReference type="InterPro" id="IPR036264">
    <property type="entry name" value="Bact_exopeptidase_dim_dom"/>
</dbReference>
<dbReference type="NCBIfam" id="TIGR01891">
    <property type="entry name" value="amidohydrolases"/>
    <property type="match status" value="1"/>
</dbReference>
<sequence>MKFRFSILLLSILLAVSVAVSVAEPTPSAAYNRVLFPDRRCQRAMSENSTRLGASPAAAECEVWSEACSEAVLKVALQSETAEWLRGIRRKIHANPELAFEEIETSRLVREELDLMEVNYRYPLAKTGIRAWIGTGGPPFVAIRADMDALPIQEAVEWEHRSKVAGKMHACGHDAHVAMLLGAAKILKTREHLLKDMKCEMIGKLNLEGGCDVGTVILIFQPAEEAGNGAKRMMQDGALEDVEAIFAAHVSHEHPTGIIGSRPGPLLAGCGFFRAVIRGKKGFAADPHRSVDPVLAASASVISLQGIVSRESNPLDSQVVSVTSFNGGNNLDMIPDTVVLGGTFRAFSNTSFYQLLERIEQVIVEQASVYRCWAEVDFFEKEYTIYPPTVNDERMYEHVKKKNFRVVPPMMGAEDFSFYSEVVPSAFFYIGIRNETLGSTHTGHSPYFMIDEDVLPIGAATHATIAERYLIEHD</sequence>
<dbReference type="Gene3D" id="3.40.630.10">
    <property type="entry name" value="Zn peptidases"/>
    <property type="match status" value="1"/>
</dbReference>
<evidence type="ECO:0000256" key="3">
    <source>
        <dbReference type="ARBA" id="ARBA00022801"/>
    </source>
</evidence>
<name>A0AAQ3NXM7_VIGMU</name>
<dbReference type="PANTHER" id="PTHR11014">
    <property type="entry name" value="PEPTIDASE M20 FAMILY MEMBER"/>
    <property type="match status" value="1"/>
</dbReference>
<organism evidence="8 9">
    <name type="scientific">Vigna mungo</name>
    <name type="common">Black gram</name>
    <name type="synonym">Phaseolus mungo</name>
    <dbReference type="NCBI Taxonomy" id="3915"/>
    <lineage>
        <taxon>Eukaryota</taxon>
        <taxon>Viridiplantae</taxon>
        <taxon>Streptophyta</taxon>
        <taxon>Embryophyta</taxon>
        <taxon>Tracheophyta</taxon>
        <taxon>Spermatophyta</taxon>
        <taxon>Magnoliopsida</taxon>
        <taxon>eudicotyledons</taxon>
        <taxon>Gunneridae</taxon>
        <taxon>Pentapetalae</taxon>
        <taxon>rosids</taxon>
        <taxon>fabids</taxon>
        <taxon>Fabales</taxon>
        <taxon>Fabaceae</taxon>
        <taxon>Papilionoideae</taxon>
        <taxon>50 kb inversion clade</taxon>
        <taxon>NPAAA clade</taxon>
        <taxon>indigoferoid/millettioid clade</taxon>
        <taxon>Phaseoleae</taxon>
        <taxon>Vigna</taxon>
    </lineage>
</organism>
<evidence type="ECO:0000256" key="4">
    <source>
        <dbReference type="ARBA" id="ARBA00023211"/>
    </source>
</evidence>
<dbReference type="Pfam" id="PF01546">
    <property type="entry name" value="Peptidase_M20"/>
    <property type="match status" value="1"/>
</dbReference>
<evidence type="ECO:0000256" key="1">
    <source>
        <dbReference type="ARBA" id="ARBA00006153"/>
    </source>
</evidence>
<evidence type="ECO:0000256" key="5">
    <source>
        <dbReference type="PIRSR" id="PIRSR005962-1"/>
    </source>
</evidence>
<dbReference type="InterPro" id="IPR017439">
    <property type="entry name" value="Amidohydrolase"/>
</dbReference>
<feature type="binding site" evidence="5">
    <location>
        <position position="225"/>
    </location>
    <ligand>
        <name>Mn(2+)</name>
        <dbReference type="ChEBI" id="CHEBI:29035"/>
        <label>2</label>
    </ligand>
</feature>
<evidence type="ECO:0000313" key="9">
    <source>
        <dbReference type="Proteomes" id="UP001374535"/>
    </source>
</evidence>
<feature type="binding site" evidence="5">
    <location>
        <position position="173"/>
    </location>
    <ligand>
        <name>Mn(2+)</name>
        <dbReference type="ChEBI" id="CHEBI:29035"/>
        <label>1</label>
    </ligand>
</feature>
<dbReference type="AlphaFoldDB" id="A0AAQ3NXM7"/>
<evidence type="ECO:0000259" key="7">
    <source>
        <dbReference type="Pfam" id="PF07687"/>
    </source>
</evidence>
<evidence type="ECO:0000256" key="6">
    <source>
        <dbReference type="SAM" id="SignalP"/>
    </source>
</evidence>
<feature type="binding site" evidence="5">
    <location>
        <position position="444"/>
    </location>
    <ligand>
        <name>Mn(2+)</name>
        <dbReference type="ChEBI" id="CHEBI:29035"/>
        <label>2</label>
    </ligand>
</feature>
<reference evidence="8 9" key="1">
    <citation type="journal article" date="2023" name="Life. Sci Alliance">
        <title>Evolutionary insights into 3D genome organization and epigenetic landscape of Vigna mungo.</title>
        <authorList>
            <person name="Junaid A."/>
            <person name="Singh B."/>
            <person name="Bhatia S."/>
        </authorList>
    </citation>
    <scope>NUCLEOTIDE SEQUENCE [LARGE SCALE GENOMIC DNA]</scope>
    <source>
        <strain evidence="8">Urdbean</strain>
    </source>
</reference>
<dbReference type="Proteomes" id="UP001374535">
    <property type="component" value="Chromosome 2"/>
</dbReference>
<dbReference type="GO" id="GO:0046872">
    <property type="term" value="F:metal ion binding"/>
    <property type="evidence" value="ECO:0007669"/>
    <property type="project" value="UniProtKB-KW"/>
</dbReference>
<keyword evidence="4 5" id="KW-0464">Manganese</keyword>
<evidence type="ECO:0000313" key="8">
    <source>
        <dbReference type="EMBL" id="WVZ18000.1"/>
    </source>
</evidence>
<dbReference type="FunFam" id="3.30.70.360:FF:000001">
    <property type="entry name" value="N-acetyldiaminopimelate deacetylase"/>
    <property type="match status" value="1"/>
</dbReference>
<dbReference type="InterPro" id="IPR044757">
    <property type="entry name" value="ILR1-like_Hyd"/>
</dbReference>
<comment type="similarity">
    <text evidence="1">Belongs to the peptidase M20 family.</text>
</comment>
<feature type="chain" id="PRO_5042840207" description="Peptidase M20 dimerisation domain-containing protein" evidence="6">
    <location>
        <begin position="24"/>
        <end position="474"/>
    </location>
</feature>
<keyword evidence="5" id="KW-0479">Metal-binding</keyword>
<dbReference type="GO" id="GO:0016787">
    <property type="term" value="F:hydrolase activity"/>
    <property type="evidence" value="ECO:0007669"/>
    <property type="project" value="UniProtKB-KW"/>
</dbReference>
<protein>
    <recommendedName>
        <fullName evidence="7">Peptidase M20 dimerisation domain-containing protein</fullName>
    </recommendedName>
</protein>
<feature type="domain" description="Peptidase M20 dimerisation" evidence="7">
    <location>
        <begin position="273"/>
        <end position="367"/>
    </location>
</feature>
<feature type="binding site" evidence="5">
    <location>
        <position position="171"/>
    </location>
    <ligand>
        <name>Mn(2+)</name>
        <dbReference type="ChEBI" id="CHEBI:29035"/>
        <label>2</label>
    </ligand>
</feature>
<dbReference type="PIRSF" id="PIRSF005962">
    <property type="entry name" value="Pept_M20D_amidohydro"/>
    <property type="match status" value="1"/>
</dbReference>
<dbReference type="EMBL" id="CP144699">
    <property type="protein sequence ID" value="WVZ18000.1"/>
    <property type="molecule type" value="Genomic_DNA"/>
</dbReference>
<dbReference type="InterPro" id="IPR002933">
    <property type="entry name" value="Peptidase_M20"/>
</dbReference>
<dbReference type="SUPFAM" id="SSF53187">
    <property type="entry name" value="Zn-dependent exopeptidases"/>
    <property type="match status" value="1"/>
</dbReference>
<keyword evidence="3" id="KW-0378">Hydrolase</keyword>
<dbReference type="SUPFAM" id="SSF55031">
    <property type="entry name" value="Bacterial exopeptidase dimerisation domain"/>
    <property type="match status" value="1"/>
</dbReference>
<comment type="cofactor">
    <cofactor evidence="5">
        <name>Mn(2+)</name>
        <dbReference type="ChEBI" id="CHEBI:29035"/>
    </cofactor>
    <text evidence="5">The Mn(2+) ion enhances activity.</text>
</comment>
<feature type="signal peptide" evidence="6">
    <location>
        <begin position="1"/>
        <end position="23"/>
    </location>
</feature>
<dbReference type="GO" id="GO:0009694">
    <property type="term" value="P:jasmonic acid metabolic process"/>
    <property type="evidence" value="ECO:0007669"/>
    <property type="project" value="TreeGrafter"/>
</dbReference>
<dbReference type="InterPro" id="IPR011650">
    <property type="entry name" value="Peptidase_M20_dimer"/>
</dbReference>
<dbReference type="CDD" id="cd08017">
    <property type="entry name" value="M20_IAA_Hyd"/>
    <property type="match status" value="1"/>
</dbReference>
<proteinExistence type="inferred from homology"/>
<keyword evidence="9" id="KW-1185">Reference proteome</keyword>
<evidence type="ECO:0000256" key="2">
    <source>
        <dbReference type="ARBA" id="ARBA00022729"/>
    </source>
</evidence>
<dbReference type="Pfam" id="PF07687">
    <property type="entry name" value="M20_dimer"/>
    <property type="match status" value="1"/>
</dbReference>